<evidence type="ECO:0000313" key="6">
    <source>
        <dbReference type="EMBL" id="WGS64502.1"/>
    </source>
</evidence>
<dbReference type="Gene3D" id="1.20.1330.10">
    <property type="entry name" value="f41 fragment of flagellin, N-terminal domain"/>
    <property type="match status" value="1"/>
</dbReference>
<feature type="domain" description="Flagellin C-terminal" evidence="5">
    <location>
        <begin position="182"/>
        <end position="266"/>
    </location>
</feature>
<dbReference type="InterPro" id="IPR042187">
    <property type="entry name" value="Flagellin_C_sub2"/>
</dbReference>
<comment type="similarity">
    <text evidence="1 3">Belongs to the bacterial flagellin family.</text>
</comment>
<proteinExistence type="inferred from homology"/>
<keyword evidence="6" id="KW-0969">Cilium</keyword>
<keyword evidence="2 3" id="KW-0975">Bacterial flagellum</keyword>
<sequence>MRIGNNYLNQTNRLSNLSNLLLQRSQQLASGNRLVNAAVDPAGFTIAQRLNTQFRSAYQAVRDIYDGIGALNVADQGVSSIQDTLNRMKELATRAANDTLPEEARSAIQEEFNQLKQGITDTVRETQYNNQQLLNGEFNAELPLDTTGKNNLNVEIQDMRPDALNLENINLTTQEGAENALNTLENALDQVNGTRTQIGSYVNRLGKAAENLLNTAENAGTGEERIAGADMARTMAEYMRNQNLRQMTSMLLGQTGQLNAASVLNILQSP</sequence>
<dbReference type="InterPro" id="IPR001492">
    <property type="entry name" value="Flagellin"/>
</dbReference>
<comment type="subcellular location">
    <subcellularLocation>
        <location evidence="3">Secreted</location>
    </subcellularLocation>
    <subcellularLocation>
        <location evidence="3">Bacterial flagellum</location>
    </subcellularLocation>
</comment>
<dbReference type="Gene3D" id="6.10.10.10">
    <property type="entry name" value="Flagellar export chaperone, C-terminal domain"/>
    <property type="match status" value="1"/>
</dbReference>
<gene>
    <name evidence="6" type="ORF">JRV97_08995</name>
</gene>
<feature type="domain" description="Flagellin N-terminal" evidence="4">
    <location>
        <begin position="7"/>
        <end position="137"/>
    </location>
</feature>
<keyword evidence="6" id="KW-0282">Flagellum</keyword>
<dbReference type="PANTHER" id="PTHR42792:SF2">
    <property type="entry name" value="FLAGELLIN"/>
    <property type="match status" value="1"/>
</dbReference>
<dbReference type="RefSeq" id="WP_280998200.1">
    <property type="nucleotide sequence ID" value="NZ_CP069362.1"/>
</dbReference>
<comment type="function">
    <text evidence="3">Flagellin is the subunit protein which polymerizes to form the filaments of bacterial flagella.</text>
</comment>
<evidence type="ECO:0000256" key="1">
    <source>
        <dbReference type="ARBA" id="ARBA00005709"/>
    </source>
</evidence>
<name>A0ABY8PPE3_9BACT</name>
<dbReference type="Pfam" id="PF00669">
    <property type="entry name" value="Flagellin_N"/>
    <property type="match status" value="1"/>
</dbReference>
<dbReference type="SUPFAM" id="SSF64518">
    <property type="entry name" value="Phase 1 flagellin"/>
    <property type="match status" value="1"/>
</dbReference>
<evidence type="ECO:0000256" key="2">
    <source>
        <dbReference type="ARBA" id="ARBA00023143"/>
    </source>
</evidence>
<dbReference type="InterPro" id="IPR046358">
    <property type="entry name" value="Flagellin_C"/>
</dbReference>
<reference evidence="6 7" key="1">
    <citation type="submission" date="2021-02" db="EMBL/GenBank/DDBJ databases">
        <title>Characterization of Marinitoga sp. nov. str. BP5-C20A.</title>
        <authorList>
            <person name="Erauso G."/>
            <person name="Postec A."/>
        </authorList>
    </citation>
    <scope>NUCLEOTIDE SEQUENCE [LARGE SCALE GENOMIC DNA]</scope>
    <source>
        <strain evidence="6 7">BP5-C20A</strain>
    </source>
</reference>
<evidence type="ECO:0000313" key="7">
    <source>
        <dbReference type="Proteomes" id="UP001232493"/>
    </source>
</evidence>
<accession>A0ABY8PPE3</accession>
<evidence type="ECO:0000259" key="4">
    <source>
        <dbReference type="Pfam" id="PF00669"/>
    </source>
</evidence>
<dbReference type="PANTHER" id="PTHR42792">
    <property type="entry name" value="FLAGELLIN"/>
    <property type="match status" value="1"/>
</dbReference>
<keyword evidence="3" id="KW-0964">Secreted</keyword>
<evidence type="ECO:0000256" key="3">
    <source>
        <dbReference type="RuleBase" id="RU362073"/>
    </source>
</evidence>
<keyword evidence="6" id="KW-0966">Cell projection</keyword>
<dbReference type="Proteomes" id="UP001232493">
    <property type="component" value="Chromosome"/>
</dbReference>
<organism evidence="6 7">
    <name type="scientific">Marinitoga aeolica</name>
    <dbReference type="NCBI Taxonomy" id="2809031"/>
    <lineage>
        <taxon>Bacteria</taxon>
        <taxon>Thermotogati</taxon>
        <taxon>Thermotogota</taxon>
        <taxon>Thermotogae</taxon>
        <taxon>Petrotogales</taxon>
        <taxon>Petrotogaceae</taxon>
        <taxon>Marinitoga</taxon>
    </lineage>
</organism>
<protein>
    <recommendedName>
        <fullName evidence="3">Flagellin</fullName>
    </recommendedName>
</protein>
<keyword evidence="7" id="KW-1185">Reference proteome</keyword>
<dbReference type="EMBL" id="CP069362">
    <property type="protein sequence ID" value="WGS64502.1"/>
    <property type="molecule type" value="Genomic_DNA"/>
</dbReference>
<evidence type="ECO:0000259" key="5">
    <source>
        <dbReference type="Pfam" id="PF00700"/>
    </source>
</evidence>
<dbReference type="InterPro" id="IPR001029">
    <property type="entry name" value="Flagellin_N"/>
</dbReference>
<dbReference type="Pfam" id="PF00700">
    <property type="entry name" value="Flagellin_C"/>
    <property type="match status" value="1"/>
</dbReference>
<dbReference type="PRINTS" id="PR00207">
    <property type="entry name" value="FLAGELLIN"/>
</dbReference>